<evidence type="ECO:0000259" key="1">
    <source>
        <dbReference type="Pfam" id="PF17517"/>
    </source>
</evidence>
<feature type="domain" description="IgGFc-binding protein N-terminal" evidence="1">
    <location>
        <begin position="109"/>
        <end position="402"/>
    </location>
</feature>
<dbReference type="AlphaFoldDB" id="A0AA88YJ64"/>
<gene>
    <name evidence="2" type="ORF">FSP39_023361</name>
</gene>
<proteinExistence type="predicted"/>
<evidence type="ECO:0000313" key="2">
    <source>
        <dbReference type="EMBL" id="KAK3106603.1"/>
    </source>
</evidence>
<comment type="caution">
    <text evidence="2">The sequence shown here is derived from an EMBL/GenBank/DDBJ whole genome shotgun (WGS) entry which is preliminary data.</text>
</comment>
<name>A0AA88YJ64_PINIB</name>
<dbReference type="Proteomes" id="UP001186944">
    <property type="component" value="Unassembled WGS sequence"/>
</dbReference>
<accession>A0AA88YJ64</accession>
<dbReference type="Pfam" id="PF17517">
    <property type="entry name" value="IgGFc_binding"/>
    <property type="match status" value="1"/>
</dbReference>
<dbReference type="InterPro" id="IPR035234">
    <property type="entry name" value="IgGFc-bd_N"/>
</dbReference>
<reference evidence="2" key="1">
    <citation type="submission" date="2019-08" db="EMBL/GenBank/DDBJ databases">
        <title>The improved chromosome-level genome for the pearl oyster Pinctada fucata martensii using PacBio sequencing and Hi-C.</title>
        <authorList>
            <person name="Zheng Z."/>
        </authorList>
    </citation>
    <scope>NUCLEOTIDE SEQUENCE</scope>
    <source>
        <strain evidence="2">ZZ-2019</strain>
        <tissue evidence="2">Adductor muscle</tissue>
    </source>
</reference>
<evidence type="ECO:0000313" key="3">
    <source>
        <dbReference type="Proteomes" id="UP001186944"/>
    </source>
</evidence>
<dbReference type="PANTHER" id="PTHR46534">
    <property type="entry name" value="IGGFC_BINDING DOMAIN-CONTAINING PROTEIN"/>
    <property type="match status" value="1"/>
</dbReference>
<dbReference type="PANTHER" id="PTHR46534:SF1">
    <property type="entry name" value="IGGFC-BINDING PROTEIN N-TERMINAL DOMAIN-CONTAINING PROTEIN"/>
    <property type="match status" value="1"/>
</dbReference>
<dbReference type="EMBL" id="VSWD01000003">
    <property type="protein sequence ID" value="KAK3106603.1"/>
    <property type="molecule type" value="Genomic_DNA"/>
</dbReference>
<protein>
    <recommendedName>
        <fullName evidence="1">IgGFc-binding protein N-terminal domain-containing protein</fullName>
    </recommendedName>
</protein>
<keyword evidence="3" id="KW-1185">Reference proteome</keyword>
<organism evidence="2 3">
    <name type="scientific">Pinctada imbricata</name>
    <name type="common">Atlantic pearl-oyster</name>
    <name type="synonym">Pinctada martensii</name>
    <dbReference type="NCBI Taxonomy" id="66713"/>
    <lineage>
        <taxon>Eukaryota</taxon>
        <taxon>Metazoa</taxon>
        <taxon>Spiralia</taxon>
        <taxon>Lophotrochozoa</taxon>
        <taxon>Mollusca</taxon>
        <taxon>Bivalvia</taxon>
        <taxon>Autobranchia</taxon>
        <taxon>Pteriomorphia</taxon>
        <taxon>Pterioida</taxon>
        <taxon>Pterioidea</taxon>
        <taxon>Pteriidae</taxon>
        <taxon>Pinctada</taxon>
    </lineage>
</organism>
<sequence>MTSGALDNKGRRFMLGFMDNLPFPQDQNLELFVTTNVKHPVTVHVNGPMINSTNKIHQTFHISKGHVHLVNISREYRLHGTEMSSKGIEIKAPNQIMVYGINREKFSDDGYLALPTDAIGNEYYAVCYTPATRYTLAMVIAAYNNTSVAIRLANNPNVSVDWNGKSYHGGDWINITMNKFDTFEINSTGDLTGTYIKSDNPVSVLSGNMKTKVGTGHVGNSQDHLVEQLLPVRSWGKNFAIVPLPKRKTGEEYRIIASEDNTHISISGTNVSKSLVIAKAGQYIQLHYPPNTYAHAVSDKPVQIMQFADTQASHRDPADPAMITVVPIEQYAADYTFTTPRYSQGNYSNFFTFVIDKSQTGGLMIDGHPITHAHYTDIPGTNLTSGYLHITVGTHTVSHSTPEVVFGGVLFGKAKLESYGFPVGLLLVPVNDVSTDFKEYCCLIVKLISYDNCAKFSKNVLVTGQFWKSLKYRFFFYIREAWF</sequence>